<reference evidence="2" key="1">
    <citation type="submission" date="2020-08" db="EMBL/GenBank/DDBJ databases">
        <title>Chromosome-level assembly of Southern catfish (Silurus meridionalis) provides insights into visual adaptation to the nocturnal and benthic lifestyles.</title>
        <authorList>
            <person name="Zhang Y."/>
            <person name="Wang D."/>
            <person name="Peng Z."/>
        </authorList>
    </citation>
    <scope>NUCLEOTIDE SEQUENCE</scope>
    <source>
        <strain evidence="2">SWU-2019-XX</strain>
        <tissue evidence="2">Muscle</tissue>
    </source>
</reference>
<dbReference type="AlphaFoldDB" id="A0A8T0BFC8"/>
<gene>
    <name evidence="2" type="ORF">HF521_021288</name>
</gene>
<dbReference type="EMBL" id="JABFDY010000008">
    <property type="protein sequence ID" value="KAF7704216.1"/>
    <property type="molecule type" value="Genomic_DNA"/>
</dbReference>
<feature type="compositionally biased region" description="Polar residues" evidence="1">
    <location>
        <begin position="11"/>
        <end position="22"/>
    </location>
</feature>
<feature type="compositionally biased region" description="Basic and acidic residues" evidence="1">
    <location>
        <begin position="23"/>
        <end position="33"/>
    </location>
</feature>
<proteinExistence type="predicted"/>
<sequence>MLSSGLHVRSESCTSGKSSTETLSRHADTEVRKTAHKSKEIHKKRHSEPSRSHHTKDIQQTSSHQMSAVRRNRLTSKATEKEIDSTVKRWLYLAPDRIGGQKERMKNKVRKESLTG</sequence>
<feature type="compositionally biased region" description="Basic residues" evidence="1">
    <location>
        <begin position="34"/>
        <end position="46"/>
    </location>
</feature>
<evidence type="ECO:0000256" key="1">
    <source>
        <dbReference type="SAM" id="MobiDB-lite"/>
    </source>
</evidence>
<comment type="caution">
    <text evidence="2">The sequence shown here is derived from an EMBL/GenBank/DDBJ whole genome shotgun (WGS) entry which is preliminary data.</text>
</comment>
<feature type="compositionally biased region" description="Basic and acidic residues" evidence="1">
    <location>
        <begin position="47"/>
        <end position="57"/>
    </location>
</feature>
<name>A0A8T0BFC8_SILME</name>
<keyword evidence="3" id="KW-1185">Reference proteome</keyword>
<dbReference type="Proteomes" id="UP000606274">
    <property type="component" value="Unassembled WGS sequence"/>
</dbReference>
<evidence type="ECO:0000313" key="3">
    <source>
        <dbReference type="Proteomes" id="UP000606274"/>
    </source>
</evidence>
<accession>A0A8T0BFC8</accession>
<feature type="region of interest" description="Disordered" evidence="1">
    <location>
        <begin position="1"/>
        <end position="80"/>
    </location>
</feature>
<protein>
    <submittedName>
        <fullName evidence="2">Uncharacterized protein</fullName>
    </submittedName>
</protein>
<organism evidence="2 3">
    <name type="scientific">Silurus meridionalis</name>
    <name type="common">Southern catfish</name>
    <name type="synonym">Silurus soldatovi meridionalis</name>
    <dbReference type="NCBI Taxonomy" id="175797"/>
    <lineage>
        <taxon>Eukaryota</taxon>
        <taxon>Metazoa</taxon>
        <taxon>Chordata</taxon>
        <taxon>Craniata</taxon>
        <taxon>Vertebrata</taxon>
        <taxon>Euteleostomi</taxon>
        <taxon>Actinopterygii</taxon>
        <taxon>Neopterygii</taxon>
        <taxon>Teleostei</taxon>
        <taxon>Ostariophysi</taxon>
        <taxon>Siluriformes</taxon>
        <taxon>Siluridae</taxon>
        <taxon>Silurus</taxon>
    </lineage>
</organism>
<evidence type="ECO:0000313" key="2">
    <source>
        <dbReference type="EMBL" id="KAF7704216.1"/>
    </source>
</evidence>